<feature type="compositionally biased region" description="Low complexity" evidence="1">
    <location>
        <begin position="85"/>
        <end position="100"/>
    </location>
</feature>
<feature type="compositionally biased region" description="Basic and acidic residues" evidence="1">
    <location>
        <begin position="71"/>
        <end position="84"/>
    </location>
</feature>
<feature type="region of interest" description="Disordered" evidence="1">
    <location>
        <begin position="71"/>
        <end position="100"/>
    </location>
</feature>
<accession>A0AAD7AGY5</accession>
<gene>
    <name evidence="2" type="ORF">DFH08DRAFT_848385</name>
</gene>
<keyword evidence="3" id="KW-1185">Reference proteome</keyword>
<reference evidence="2" key="1">
    <citation type="submission" date="2023-03" db="EMBL/GenBank/DDBJ databases">
        <title>Massive genome expansion in bonnet fungi (Mycena s.s.) driven by repeated elements and novel gene families across ecological guilds.</title>
        <authorList>
            <consortium name="Lawrence Berkeley National Laboratory"/>
            <person name="Harder C.B."/>
            <person name="Miyauchi S."/>
            <person name="Viragh M."/>
            <person name="Kuo A."/>
            <person name="Thoen E."/>
            <person name="Andreopoulos B."/>
            <person name="Lu D."/>
            <person name="Skrede I."/>
            <person name="Drula E."/>
            <person name="Henrissat B."/>
            <person name="Morin E."/>
            <person name="Kohler A."/>
            <person name="Barry K."/>
            <person name="LaButti K."/>
            <person name="Morin E."/>
            <person name="Salamov A."/>
            <person name="Lipzen A."/>
            <person name="Mereny Z."/>
            <person name="Hegedus B."/>
            <person name="Baldrian P."/>
            <person name="Stursova M."/>
            <person name="Weitz H."/>
            <person name="Taylor A."/>
            <person name="Grigoriev I.V."/>
            <person name="Nagy L.G."/>
            <person name="Martin F."/>
            <person name="Kauserud H."/>
        </authorList>
    </citation>
    <scope>NUCLEOTIDE SEQUENCE</scope>
    <source>
        <strain evidence="2">CBHHK002</strain>
    </source>
</reference>
<proteinExistence type="predicted"/>
<protein>
    <submittedName>
        <fullName evidence="2">Uncharacterized protein</fullName>
    </submittedName>
</protein>
<feature type="region of interest" description="Disordered" evidence="1">
    <location>
        <begin position="206"/>
        <end position="247"/>
    </location>
</feature>
<dbReference type="AlphaFoldDB" id="A0AAD7AGY5"/>
<name>A0AAD7AGY5_9AGAR</name>
<evidence type="ECO:0000313" key="3">
    <source>
        <dbReference type="Proteomes" id="UP001218218"/>
    </source>
</evidence>
<dbReference type="Proteomes" id="UP001218218">
    <property type="component" value="Unassembled WGS sequence"/>
</dbReference>
<feature type="compositionally biased region" description="Polar residues" evidence="1">
    <location>
        <begin position="233"/>
        <end position="243"/>
    </location>
</feature>
<evidence type="ECO:0000256" key="1">
    <source>
        <dbReference type="SAM" id="MobiDB-lite"/>
    </source>
</evidence>
<dbReference type="EMBL" id="JARIHO010000007">
    <property type="protein sequence ID" value="KAJ7358401.1"/>
    <property type="molecule type" value="Genomic_DNA"/>
</dbReference>
<evidence type="ECO:0000313" key="2">
    <source>
        <dbReference type="EMBL" id="KAJ7358401.1"/>
    </source>
</evidence>
<sequence length="282" mass="30324">MSPRIVGEATMDDSDACMSGFRGWALRGAQLDGFHFSYSANGSPLPFAMVFVCRGRQPHTHGWIRPSNHRLTETRTRTRTHGREGASPSAPPAAASTSTTPGAWLHRQSAGLHTTSPELGALLSLDSSFERHCRPAALYLQLHPPQPRLSSTSLWGSPVRADVVAIDRLEPSSIPRPPPPALLEKIPTSSSSVHANPRSCCICTGGSPSIPPRSESRLRRPPGSELLALPAPFTSTAAGSTSGAPPRRRVLAEDGQALWGPRTGRRPWPPEHHSIAYRMSIA</sequence>
<organism evidence="2 3">
    <name type="scientific">Mycena albidolilacea</name>
    <dbReference type="NCBI Taxonomy" id="1033008"/>
    <lineage>
        <taxon>Eukaryota</taxon>
        <taxon>Fungi</taxon>
        <taxon>Dikarya</taxon>
        <taxon>Basidiomycota</taxon>
        <taxon>Agaricomycotina</taxon>
        <taxon>Agaricomycetes</taxon>
        <taxon>Agaricomycetidae</taxon>
        <taxon>Agaricales</taxon>
        <taxon>Marasmiineae</taxon>
        <taxon>Mycenaceae</taxon>
        <taxon>Mycena</taxon>
    </lineage>
</organism>
<comment type="caution">
    <text evidence="2">The sequence shown here is derived from an EMBL/GenBank/DDBJ whole genome shotgun (WGS) entry which is preliminary data.</text>
</comment>